<comment type="caution">
    <text evidence="1">The sequence shown here is derived from an EMBL/GenBank/DDBJ whole genome shotgun (WGS) entry which is preliminary data.</text>
</comment>
<sequence>MDVEIISKECIKPSSPTPLHLRTYKLCLLDQFYDHFYVPRILYYNPPNLSPPIDTELIVSKRLQILKQSLSKSLTRFYPIAGEIKDNFSIDCSDKGVYFVYARVKSPLNKFLNHLDLIPLTHRLYPVEGHEQGEEIKGAYVGKIQLVRVLVMKRYVLIMMLPSYFLRLTEYPRDATWMAVCEPFCKNGRFVTRRFVFDAKAIANLKAKASSLCVQNPSRVEVVTALLSKCIVAAFKTKSGFYKPTLLTHAINLRQKGKLSFLEDYLGNIVWRANALCRSGKDVELGGLVCRLREAITKLNVDFVKSLQGDKGFLNICKAIQDENEVCLSAADRITFSSWCNFGFYSIDFGWGKPIWLSSVGSDESVTNSLEFIYLIDTRSGDGIEAWVRLLEEDMALITT</sequence>
<dbReference type="Proteomes" id="UP001164539">
    <property type="component" value="Chromosome 7"/>
</dbReference>
<evidence type="ECO:0000313" key="2">
    <source>
        <dbReference type="Proteomes" id="UP001164539"/>
    </source>
</evidence>
<protein>
    <submittedName>
        <fullName evidence="1">Vinorine synthase-like</fullName>
    </submittedName>
</protein>
<keyword evidence="2" id="KW-1185">Reference proteome</keyword>
<dbReference type="EMBL" id="CM051400">
    <property type="protein sequence ID" value="KAJ4715326.1"/>
    <property type="molecule type" value="Genomic_DNA"/>
</dbReference>
<name>A0ACC1XUY8_MELAZ</name>
<evidence type="ECO:0000313" key="1">
    <source>
        <dbReference type="EMBL" id="KAJ4715326.1"/>
    </source>
</evidence>
<accession>A0ACC1XUY8</accession>
<organism evidence="1 2">
    <name type="scientific">Melia azedarach</name>
    <name type="common">Chinaberry tree</name>
    <dbReference type="NCBI Taxonomy" id="155640"/>
    <lineage>
        <taxon>Eukaryota</taxon>
        <taxon>Viridiplantae</taxon>
        <taxon>Streptophyta</taxon>
        <taxon>Embryophyta</taxon>
        <taxon>Tracheophyta</taxon>
        <taxon>Spermatophyta</taxon>
        <taxon>Magnoliopsida</taxon>
        <taxon>eudicotyledons</taxon>
        <taxon>Gunneridae</taxon>
        <taxon>Pentapetalae</taxon>
        <taxon>rosids</taxon>
        <taxon>malvids</taxon>
        <taxon>Sapindales</taxon>
        <taxon>Meliaceae</taxon>
        <taxon>Melia</taxon>
    </lineage>
</organism>
<proteinExistence type="predicted"/>
<reference evidence="1 2" key="1">
    <citation type="journal article" date="2023" name="Science">
        <title>Complex scaffold remodeling in plant triterpene biosynthesis.</title>
        <authorList>
            <person name="De La Pena R."/>
            <person name="Hodgson H."/>
            <person name="Liu J.C."/>
            <person name="Stephenson M.J."/>
            <person name="Martin A.C."/>
            <person name="Owen C."/>
            <person name="Harkess A."/>
            <person name="Leebens-Mack J."/>
            <person name="Jimenez L.E."/>
            <person name="Osbourn A."/>
            <person name="Sattely E.S."/>
        </authorList>
    </citation>
    <scope>NUCLEOTIDE SEQUENCE [LARGE SCALE GENOMIC DNA]</scope>
    <source>
        <strain evidence="2">cv. JPN11</strain>
        <tissue evidence="1">Leaf</tissue>
    </source>
</reference>
<gene>
    <name evidence="1" type="ORF">OWV82_013698</name>
</gene>